<evidence type="ECO:0000313" key="2">
    <source>
        <dbReference type="Proteomes" id="UP000499080"/>
    </source>
</evidence>
<proteinExistence type="predicted"/>
<dbReference type="EMBL" id="BGPR01000403">
    <property type="protein sequence ID" value="GBM18391.1"/>
    <property type="molecule type" value="Genomic_DNA"/>
</dbReference>
<dbReference type="AlphaFoldDB" id="A0A4Y2DNN0"/>
<reference evidence="1 2" key="1">
    <citation type="journal article" date="2019" name="Sci. Rep.">
        <title>Orb-weaving spider Araneus ventricosus genome elucidates the spidroin gene catalogue.</title>
        <authorList>
            <person name="Kono N."/>
            <person name="Nakamura H."/>
            <person name="Ohtoshi R."/>
            <person name="Moran D.A.P."/>
            <person name="Shinohara A."/>
            <person name="Yoshida Y."/>
            <person name="Fujiwara M."/>
            <person name="Mori M."/>
            <person name="Tomita M."/>
            <person name="Arakawa K."/>
        </authorList>
    </citation>
    <scope>NUCLEOTIDE SEQUENCE [LARGE SCALE GENOMIC DNA]</scope>
</reference>
<dbReference type="Proteomes" id="UP000499080">
    <property type="component" value="Unassembled WGS sequence"/>
</dbReference>
<accession>A0A4Y2DNN0</accession>
<comment type="caution">
    <text evidence="1">The sequence shown here is derived from an EMBL/GenBank/DDBJ whole genome shotgun (WGS) entry which is preliminary data.</text>
</comment>
<name>A0A4Y2DNN0_ARAVE</name>
<sequence length="79" mass="9259">MRKAGQNWRCVERKLDIHYFIWTFTKHTPELGARTTPEWLDGQENATETTRKMNAKPVIAFAKQRKEKDKEKEALSVAP</sequence>
<organism evidence="1 2">
    <name type="scientific">Araneus ventricosus</name>
    <name type="common">Orbweaver spider</name>
    <name type="synonym">Epeira ventricosa</name>
    <dbReference type="NCBI Taxonomy" id="182803"/>
    <lineage>
        <taxon>Eukaryota</taxon>
        <taxon>Metazoa</taxon>
        <taxon>Ecdysozoa</taxon>
        <taxon>Arthropoda</taxon>
        <taxon>Chelicerata</taxon>
        <taxon>Arachnida</taxon>
        <taxon>Araneae</taxon>
        <taxon>Araneomorphae</taxon>
        <taxon>Entelegynae</taxon>
        <taxon>Araneoidea</taxon>
        <taxon>Araneidae</taxon>
        <taxon>Araneus</taxon>
    </lineage>
</organism>
<evidence type="ECO:0000313" key="1">
    <source>
        <dbReference type="EMBL" id="GBM18391.1"/>
    </source>
</evidence>
<protein>
    <submittedName>
        <fullName evidence="1">Uncharacterized protein</fullName>
    </submittedName>
</protein>
<gene>
    <name evidence="1" type="ORF">AVEN_72734_1</name>
</gene>
<keyword evidence="2" id="KW-1185">Reference proteome</keyword>